<comment type="caution">
    <text evidence="1">The sequence shown here is derived from an EMBL/GenBank/DDBJ whole genome shotgun (WGS) entry which is preliminary data.</text>
</comment>
<gene>
    <name evidence="1" type="ORF">QWZ18_24785</name>
</gene>
<proteinExistence type="predicted"/>
<evidence type="ECO:0000313" key="2">
    <source>
        <dbReference type="Proteomes" id="UP001244297"/>
    </source>
</evidence>
<dbReference type="EMBL" id="JAUFPT010000084">
    <property type="protein sequence ID" value="MDN3573819.1"/>
    <property type="molecule type" value="Genomic_DNA"/>
</dbReference>
<dbReference type="RefSeq" id="WP_238293734.1">
    <property type="nucleotide sequence ID" value="NZ_BPQS01000077.1"/>
</dbReference>
<dbReference type="Proteomes" id="UP001244297">
    <property type="component" value="Unassembled WGS sequence"/>
</dbReference>
<name>A0ABT8AV34_9HYPH</name>
<keyword evidence="2" id="KW-1185">Reference proteome</keyword>
<reference evidence="2" key="1">
    <citation type="journal article" date="2019" name="Int. J. Syst. Evol. Microbiol.">
        <title>The Global Catalogue of Microorganisms (GCM) 10K type strain sequencing project: providing services to taxonomists for standard genome sequencing and annotation.</title>
        <authorList>
            <consortium name="The Broad Institute Genomics Platform"/>
            <consortium name="The Broad Institute Genome Sequencing Center for Infectious Disease"/>
            <person name="Wu L."/>
            <person name="Ma J."/>
        </authorList>
    </citation>
    <scope>NUCLEOTIDE SEQUENCE [LARGE SCALE GENOMIC DNA]</scope>
    <source>
        <strain evidence="2">CECT 7806</strain>
    </source>
</reference>
<evidence type="ECO:0000313" key="1">
    <source>
        <dbReference type="EMBL" id="MDN3573819.1"/>
    </source>
</evidence>
<evidence type="ECO:0008006" key="3">
    <source>
        <dbReference type="Google" id="ProtNLM"/>
    </source>
</evidence>
<protein>
    <recommendedName>
        <fullName evidence="3">Glycosyltransferase family 1 protein</fullName>
    </recommendedName>
</protein>
<accession>A0ABT8AV34</accession>
<organism evidence="1 2">
    <name type="scientific">Methylobacterium longum</name>
    <dbReference type="NCBI Taxonomy" id="767694"/>
    <lineage>
        <taxon>Bacteria</taxon>
        <taxon>Pseudomonadati</taxon>
        <taxon>Pseudomonadota</taxon>
        <taxon>Alphaproteobacteria</taxon>
        <taxon>Hyphomicrobiales</taxon>
        <taxon>Methylobacteriaceae</taxon>
        <taxon>Methylobacterium</taxon>
    </lineage>
</organism>
<sequence>MRLPTSRGLAEIVEVDDRVVLISPPIGRETISLSLGLIVGLEHAKSQYVVLCAGGFIYAVNAVELMLEGARRVEYDQRFIVVPRDLGAGTPPVSLYYEELTRFRDDVRLSSLLIPRRVLDRCLPDPSAGQEMARDLVARLSAVAAFETIDYSVGVEKQGFAADAVRGEPFSYHRLRTGTNRRSRAELTTANISSLELFSRQKPKDCSFILVVGRIDSSSSLVFDPLSEIAAFEVVFIEPEFCRHSDLVSLICRASLVIVVRQLFPSSAGANVATLAADIGTPVAYYIDDNFTLLGSERSDLAWYTVGNLQRALTGFQSVFVTSPPLKKFYEENEIHRHVRLLSPALEKSLELACCLSAGDIKIAGSELKVASFGGAFRHKSFNALVVPALEAVGSRFPTRLIIPDGANISTKLPTHRARLHRSFNQFILNWRRLAPDLVVHPPGESVNIKYKTANAILCSYYLGAVPIVFDEAAYADWDENDGVVKVRHRTAASVEEAFSRMASESLRRAAFERLRAAVQRRFDGLANLHAVSEYIDGPEEVLVEARRLRALELSLTHESTNTGKV</sequence>